<dbReference type="EMBL" id="JAPQKL010000007">
    <property type="protein sequence ID" value="KAJ5121519.1"/>
    <property type="molecule type" value="Genomic_DNA"/>
</dbReference>
<dbReference type="GeneID" id="81409394"/>
<dbReference type="OrthoDB" id="4358740at2759"/>
<comment type="caution">
    <text evidence="1">The sequence shown here is derived from an EMBL/GenBank/DDBJ whole genome shotgun (WGS) entry which is preliminary data.</text>
</comment>
<gene>
    <name evidence="1" type="ORF">N7515_009480</name>
</gene>
<protein>
    <submittedName>
        <fullName evidence="1">Uncharacterized protein</fullName>
    </submittedName>
</protein>
<dbReference type="AlphaFoldDB" id="A0A9W9GJL5"/>
<evidence type="ECO:0000313" key="1">
    <source>
        <dbReference type="EMBL" id="KAJ5121519.1"/>
    </source>
</evidence>
<accession>A0A9W9GJL5</accession>
<name>A0A9W9GJL5_9EURO</name>
<reference evidence="1" key="2">
    <citation type="journal article" date="2023" name="IMA Fungus">
        <title>Comparative genomic study of the Penicillium genus elucidates a diverse pangenome and 15 lateral gene transfer events.</title>
        <authorList>
            <person name="Petersen C."/>
            <person name="Sorensen T."/>
            <person name="Nielsen M.R."/>
            <person name="Sondergaard T.E."/>
            <person name="Sorensen J.L."/>
            <person name="Fitzpatrick D.A."/>
            <person name="Frisvad J.C."/>
            <person name="Nielsen K.L."/>
        </authorList>
    </citation>
    <scope>NUCLEOTIDE SEQUENCE</scope>
    <source>
        <strain evidence="1">IBT 22155</strain>
    </source>
</reference>
<keyword evidence="2" id="KW-1185">Reference proteome</keyword>
<proteinExistence type="predicted"/>
<organism evidence="1 2">
    <name type="scientific">Penicillium bovifimosum</name>
    <dbReference type="NCBI Taxonomy" id="126998"/>
    <lineage>
        <taxon>Eukaryota</taxon>
        <taxon>Fungi</taxon>
        <taxon>Dikarya</taxon>
        <taxon>Ascomycota</taxon>
        <taxon>Pezizomycotina</taxon>
        <taxon>Eurotiomycetes</taxon>
        <taxon>Eurotiomycetidae</taxon>
        <taxon>Eurotiales</taxon>
        <taxon>Aspergillaceae</taxon>
        <taxon>Penicillium</taxon>
    </lineage>
</organism>
<dbReference type="Proteomes" id="UP001149079">
    <property type="component" value="Unassembled WGS sequence"/>
</dbReference>
<dbReference type="RefSeq" id="XP_056518023.1">
    <property type="nucleotide sequence ID" value="XM_056670224.1"/>
</dbReference>
<sequence length="164" mass="18701">MGIPGFRTRASRTYSINLQVLNALKVTPSIRILGDLPTAELNSEDYVASVSAKIEGFVAAWNETAERRLLAVEVWSRRTHLAIDLNNDQYDYQTAHQHSVILPVYLLQFSSRSRTWKFSRRQRQDAPVAARIAILHHANGQNPLPFLEDHTKIITHYTPRSSTH</sequence>
<evidence type="ECO:0000313" key="2">
    <source>
        <dbReference type="Proteomes" id="UP001149079"/>
    </source>
</evidence>
<reference evidence="1" key="1">
    <citation type="submission" date="2022-11" db="EMBL/GenBank/DDBJ databases">
        <authorList>
            <person name="Petersen C."/>
        </authorList>
    </citation>
    <scope>NUCLEOTIDE SEQUENCE</scope>
    <source>
        <strain evidence="1">IBT 22155</strain>
    </source>
</reference>